<evidence type="ECO:0000256" key="1">
    <source>
        <dbReference type="PROSITE-ProRule" id="PRU00068"/>
    </source>
</evidence>
<dbReference type="AlphaFoldDB" id="A0A3Q1ELL3"/>
<evidence type="ECO:0000259" key="2">
    <source>
        <dbReference type="PROSITE" id="PS50214"/>
    </source>
</evidence>
<reference evidence="3" key="2">
    <citation type="submission" date="2025-09" db="UniProtKB">
        <authorList>
            <consortium name="Ensembl"/>
        </authorList>
    </citation>
    <scope>IDENTIFICATION</scope>
</reference>
<name>A0A3Q1ELL3_9TELE</name>
<dbReference type="SMART" id="SM00050">
    <property type="entry name" value="DISIN"/>
    <property type="match status" value="1"/>
</dbReference>
<dbReference type="STRING" id="80966.ENSAPOP00000005421"/>
<organism evidence="3 4">
    <name type="scientific">Acanthochromis polyacanthus</name>
    <name type="common">spiny chromis</name>
    <dbReference type="NCBI Taxonomy" id="80966"/>
    <lineage>
        <taxon>Eukaryota</taxon>
        <taxon>Metazoa</taxon>
        <taxon>Chordata</taxon>
        <taxon>Craniata</taxon>
        <taxon>Vertebrata</taxon>
        <taxon>Euteleostomi</taxon>
        <taxon>Actinopterygii</taxon>
        <taxon>Neopterygii</taxon>
        <taxon>Teleostei</taxon>
        <taxon>Neoteleostei</taxon>
        <taxon>Acanthomorphata</taxon>
        <taxon>Ovalentaria</taxon>
        <taxon>Pomacentridae</taxon>
        <taxon>Acanthochromis</taxon>
    </lineage>
</organism>
<dbReference type="InParanoid" id="A0A3Q1ELL3"/>
<dbReference type="SUPFAM" id="SSF57552">
    <property type="entry name" value="Blood coagulation inhibitor (disintegrin)"/>
    <property type="match status" value="1"/>
</dbReference>
<reference evidence="3" key="1">
    <citation type="submission" date="2025-08" db="UniProtKB">
        <authorList>
            <consortium name="Ensembl"/>
        </authorList>
    </citation>
    <scope>IDENTIFICATION</scope>
</reference>
<evidence type="ECO:0000313" key="3">
    <source>
        <dbReference type="Ensembl" id="ENSAPOP00000005421.1"/>
    </source>
</evidence>
<dbReference type="InterPro" id="IPR001762">
    <property type="entry name" value="Disintegrin_dom"/>
</dbReference>
<feature type="domain" description="Disintegrin" evidence="2">
    <location>
        <begin position="12"/>
        <end position="51"/>
    </location>
</feature>
<dbReference type="Proteomes" id="UP000257200">
    <property type="component" value="Unplaced"/>
</dbReference>
<dbReference type="PROSITE" id="PS50214">
    <property type="entry name" value="DISINTEGRIN_2"/>
    <property type="match status" value="1"/>
</dbReference>
<protein>
    <recommendedName>
        <fullName evidence="2">Disintegrin domain-containing protein</fullName>
    </recommendedName>
</protein>
<sequence>MKDGAPHTVLWEASAECDGGECTNPCCNATTCMLKEGSQCGDGECCENCQVSWYETMYLLLPALDAVMWLLGQLWPSSGCLRLCVPFFLQCYHLHLCFVLL</sequence>
<comment type="caution">
    <text evidence="1">Lacks conserved residue(s) required for the propagation of feature annotation.</text>
</comment>
<proteinExistence type="predicted"/>
<accession>A0A3Q1ELL3</accession>
<dbReference type="Ensembl" id="ENSAPOT00000008386.1">
    <property type="protein sequence ID" value="ENSAPOP00000005421.1"/>
    <property type="gene ID" value="ENSAPOG00000007152.1"/>
</dbReference>
<dbReference type="InterPro" id="IPR036436">
    <property type="entry name" value="Disintegrin_dom_sf"/>
</dbReference>
<keyword evidence="4" id="KW-1185">Reference proteome</keyword>
<evidence type="ECO:0000313" key="4">
    <source>
        <dbReference type="Proteomes" id="UP000257200"/>
    </source>
</evidence>
<dbReference type="Gene3D" id="4.10.70.10">
    <property type="entry name" value="Disintegrin domain"/>
    <property type="match status" value="1"/>
</dbReference>